<dbReference type="Pfam" id="PF20594">
    <property type="entry name" value="DUF6794"/>
    <property type="match status" value="1"/>
</dbReference>
<proteinExistence type="predicted"/>
<dbReference type="EMBL" id="JAATJS010000005">
    <property type="protein sequence ID" value="NIX78020.1"/>
    <property type="molecule type" value="Genomic_DNA"/>
</dbReference>
<dbReference type="Proteomes" id="UP000707352">
    <property type="component" value="Unassembled WGS sequence"/>
</dbReference>
<keyword evidence="1" id="KW-0732">Signal</keyword>
<accession>A0ABX0VG87</accession>
<evidence type="ECO:0000313" key="4">
    <source>
        <dbReference type="Proteomes" id="UP000707352"/>
    </source>
</evidence>
<gene>
    <name evidence="3" type="ORF">HB375_15585</name>
</gene>
<sequence length="127" mass="14064">MITRLLTIGFSQTAFATALVLALVFPACPSSAEEALTPLQQGNWPTKLEAVVDDLVSRLSAENKEILRKTKKDRLILFHHGWGTGIRNHYELWRGNAELIKAACGAPCHPDDASMKIIEAVWAKLQK</sequence>
<feature type="chain" id="PRO_5046757177" description="DUF6794 domain-containing protein" evidence="1">
    <location>
        <begin position="33"/>
        <end position="127"/>
    </location>
</feature>
<name>A0ABX0VG87_9HYPH</name>
<feature type="signal peptide" evidence="1">
    <location>
        <begin position="1"/>
        <end position="32"/>
    </location>
</feature>
<feature type="domain" description="DUF6794" evidence="2">
    <location>
        <begin position="44"/>
        <end position="125"/>
    </location>
</feature>
<keyword evidence="4" id="KW-1185">Reference proteome</keyword>
<evidence type="ECO:0000256" key="1">
    <source>
        <dbReference type="SAM" id="SignalP"/>
    </source>
</evidence>
<organism evidence="3 4">
    <name type="scientific">Microvirga terricola</name>
    <dbReference type="NCBI Taxonomy" id="2719797"/>
    <lineage>
        <taxon>Bacteria</taxon>
        <taxon>Pseudomonadati</taxon>
        <taxon>Pseudomonadota</taxon>
        <taxon>Alphaproteobacteria</taxon>
        <taxon>Hyphomicrobiales</taxon>
        <taxon>Methylobacteriaceae</taxon>
        <taxon>Microvirga</taxon>
    </lineage>
</organism>
<dbReference type="RefSeq" id="WP_167673927.1">
    <property type="nucleotide sequence ID" value="NZ_JAATJS010000005.1"/>
</dbReference>
<dbReference type="InterPro" id="IPR046744">
    <property type="entry name" value="DUF6794"/>
</dbReference>
<reference evidence="3 4" key="1">
    <citation type="submission" date="2020-03" db="EMBL/GenBank/DDBJ databases">
        <title>The genome sequence of Microvirga sp. c23x22.</title>
        <authorList>
            <person name="Zhang X."/>
        </authorList>
    </citation>
    <scope>NUCLEOTIDE SEQUENCE [LARGE SCALE GENOMIC DNA]</scope>
    <source>
        <strain evidence="4">c23x22</strain>
    </source>
</reference>
<evidence type="ECO:0000259" key="2">
    <source>
        <dbReference type="Pfam" id="PF20594"/>
    </source>
</evidence>
<comment type="caution">
    <text evidence="3">The sequence shown here is derived from an EMBL/GenBank/DDBJ whole genome shotgun (WGS) entry which is preliminary data.</text>
</comment>
<protein>
    <recommendedName>
        <fullName evidence="2">DUF6794 domain-containing protein</fullName>
    </recommendedName>
</protein>
<evidence type="ECO:0000313" key="3">
    <source>
        <dbReference type="EMBL" id="NIX78020.1"/>
    </source>
</evidence>